<dbReference type="PROSITE" id="PS51063">
    <property type="entry name" value="HTH_CRP_2"/>
    <property type="match status" value="1"/>
</dbReference>
<keyword evidence="3" id="KW-0804">Transcription</keyword>
<protein>
    <submittedName>
        <fullName evidence="6">CRP/FNR family transcriptional regulator, anaerobic regulatory protein</fullName>
    </submittedName>
</protein>
<name>A0A1G7YLY0_9FLAO</name>
<dbReference type="GO" id="GO:0003677">
    <property type="term" value="F:DNA binding"/>
    <property type="evidence" value="ECO:0007669"/>
    <property type="project" value="UniProtKB-KW"/>
</dbReference>
<organism evidence="6 7">
    <name type="scientific">Psychroflexus sediminis</name>
    <dbReference type="NCBI Taxonomy" id="470826"/>
    <lineage>
        <taxon>Bacteria</taxon>
        <taxon>Pseudomonadati</taxon>
        <taxon>Bacteroidota</taxon>
        <taxon>Flavobacteriia</taxon>
        <taxon>Flavobacteriales</taxon>
        <taxon>Flavobacteriaceae</taxon>
        <taxon>Psychroflexus</taxon>
    </lineage>
</organism>
<evidence type="ECO:0000313" key="6">
    <source>
        <dbReference type="EMBL" id="SDG97315.1"/>
    </source>
</evidence>
<dbReference type="EMBL" id="FNCW01000013">
    <property type="protein sequence ID" value="SDG97315.1"/>
    <property type="molecule type" value="Genomic_DNA"/>
</dbReference>
<dbReference type="InterPro" id="IPR012318">
    <property type="entry name" value="HTH_CRP"/>
</dbReference>
<dbReference type="Pfam" id="PF00027">
    <property type="entry name" value="cNMP_binding"/>
    <property type="match status" value="1"/>
</dbReference>
<dbReference type="Gene3D" id="2.60.120.10">
    <property type="entry name" value="Jelly Rolls"/>
    <property type="match status" value="1"/>
</dbReference>
<dbReference type="PROSITE" id="PS50042">
    <property type="entry name" value="CNMP_BINDING_3"/>
    <property type="match status" value="1"/>
</dbReference>
<evidence type="ECO:0000313" key="7">
    <source>
        <dbReference type="Proteomes" id="UP000199296"/>
    </source>
</evidence>
<dbReference type="OrthoDB" id="9776746at2"/>
<dbReference type="Proteomes" id="UP000199296">
    <property type="component" value="Unassembled WGS sequence"/>
</dbReference>
<dbReference type="Gene3D" id="1.10.10.10">
    <property type="entry name" value="Winged helix-like DNA-binding domain superfamily/Winged helix DNA-binding domain"/>
    <property type="match status" value="1"/>
</dbReference>
<dbReference type="InterPro" id="IPR036388">
    <property type="entry name" value="WH-like_DNA-bd_sf"/>
</dbReference>
<dbReference type="AlphaFoldDB" id="A0A1G7YLY0"/>
<keyword evidence="1" id="KW-0805">Transcription regulation</keyword>
<dbReference type="InterPro" id="IPR014710">
    <property type="entry name" value="RmlC-like_jellyroll"/>
</dbReference>
<sequence length="211" mass="24569">MLEEIKKNYGHLFEEELLQEIKDIGVLKTVSAGDELIRTGQYLSAMPLLIDGVIKVMREDEDGFELMLYFLEKGETCAMTLSCCTGSAVSEIRAVAETDSKLLMIPVEKMEEWLGKYKSWRNFIFDSYHQRLMEVLATIDNIAFKKMDERLLEYLKNKSKYYKDSEIKVTHQDIAFDLHTSRVVVSRLLKQLEKTNRIKLNRNSIKLIDID</sequence>
<dbReference type="STRING" id="470826.SAMN04488027_11322"/>
<dbReference type="SUPFAM" id="SSF46785">
    <property type="entry name" value="Winged helix' DNA-binding domain"/>
    <property type="match status" value="1"/>
</dbReference>
<dbReference type="InterPro" id="IPR018490">
    <property type="entry name" value="cNMP-bd_dom_sf"/>
</dbReference>
<evidence type="ECO:0000256" key="3">
    <source>
        <dbReference type="ARBA" id="ARBA00023163"/>
    </source>
</evidence>
<accession>A0A1G7YLY0</accession>
<evidence type="ECO:0000256" key="1">
    <source>
        <dbReference type="ARBA" id="ARBA00023015"/>
    </source>
</evidence>
<keyword evidence="7" id="KW-1185">Reference proteome</keyword>
<evidence type="ECO:0000259" key="4">
    <source>
        <dbReference type="PROSITE" id="PS50042"/>
    </source>
</evidence>
<feature type="domain" description="Cyclic nucleotide-binding" evidence="4">
    <location>
        <begin position="13"/>
        <end position="131"/>
    </location>
</feature>
<evidence type="ECO:0000259" key="5">
    <source>
        <dbReference type="PROSITE" id="PS51063"/>
    </source>
</evidence>
<dbReference type="Pfam" id="PF13545">
    <property type="entry name" value="HTH_Crp_2"/>
    <property type="match status" value="1"/>
</dbReference>
<dbReference type="SUPFAM" id="SSF51206">
    <property type="entry name" value="cAMP-binding domain-like"/>
    <property type="match status" value="1"/>
</dbReference>
<keyword evidence="2" id="KW-0238">DNA-binding</keyword>
<dbReference type="GO" id="GO:0006355">
    <property type="term" value="P:regulation of DNA-templated transcription"/>
    <property type="evidence" value="ECO:0007669"/>
    <property type="project" value="InterPro"/>
</dbReference>
<evidence type="ECO:0000256" key="2">
    <source>
        <dbReference type="ARBA" id="ARBA00023125"/>
    </source>
</evidence>
<dbReference type="InterPro" id="IPR036390">
    <property type="entry name" value="WH_DNA-bd_sf"/>
</dbReference>
<reference evidence="6 7" key="1">
    <citation type="submission" date="2016-10" db="EMBL/GenBank/DDBJ databases">
        <authorList>
            <person name="de Groot N.N."/>
        </authorList>
    </citation>
    <scope>NUCLEOTIDE SEQUENCE [LARGE SCALE GENOMIC DNA]</scope>
    <source>
        <strain evidence="6 7">DSM 19803</strain>
    </source>
</reference>
<feature type="domain" description="HTH crp-type" evidence="5">
    <location>
        <begin position="145"/>
        <end position="211"/>
    </location>
</feature>
<dbReference type="CDD" id="cd00038">
    <property type="entry name" value="CAP_ED"/>
    <property type="match status" value="1"/>
</dbReference>
<dbReference type="RefSeq" id="WP_093369091.1">
    <property type="nucleotide sequence ID" value="NZ_FNCW01000013.1"/>
</dbReference>
<gene>
    <name evidence="6" type="ORF">SAMN04488027_11322</name>
</gene>
<dbReference type="InterPro" id="IPR000595">
    <property type="entry name" value="cNMP-bd_dom"/>
</dbReference>
<proteinExistence type="predicted"/>